<evidence type="ECO:0000313" key="2">
    <source>
        <dbReference type="Proteomes" id="UP000801492"/>
    </source>
</evidence>
<protein>
    <submittedName>
        <fullName evidence="1">Uncharacterized protein</fullName>
    </submittedName>
</protein>
<dbReference type="AlphaFoldDB" id="A0A8K0CMB4"/>
<dbReference type="Proteomes" id="UP000801492">
    <property type="component" value="Unassembled WGS sequence"/>
</dbReference>
<dbReference type="EMBL" id="VTPC01059274">
    <property type="protein sequence ID" value="KAF2890033.1"/>
    <property type="molecule type" value="Genomic_DNA"/>
</dbReference>
<organism evidence="1 2">
    <name type="scientific">Ignelater luminosus</name>
    <name type="common">Cucubano</name>
    <name type="synonym">Pyrophorus luminosus</name>
    <dbReference type="NCBI Taxonomy" id="2038154"/>
    <lineage>
        <taxon>Eukaryota</taxon>
        <taxon>Metazoa</taxon>
        <taxon>Ecdysozoa</taxon>
        <taxon>Arthropoda</taxon>
        <taxon>Hexapoda</taxon>
        <taxon>Insecta</taxon>
        <taxon>Pterygota</taxon>
        <taxon>Neoptera</taxon>
        <taxon>Endopterygota</taxon>
        <taxon>Coleoptera</taxon>
        <taxon>Polyphaga</taxon>
        <taxon>Elateriformia</taxon>
        <taxon>Elateroidea</taxon>
        <taxon>Elateridae</taxon>
        <taxon>Agrypninae</taxon>
        <taxon>Pyrophorini</taxon>
        <taxon>Ignelater</taxon>
    </lineage>
</organism>
<evidence type="ECO:0000313" key="1">
    <source>
        <dbReference type="EMBL" id="KAF2890033.1"/>
    </source>
</evidence>
<gene>
    <name evidence="1" type="ORF">ILUMI_16140</name>
</gene>
<name>A0A8K0CMB4_IGNLU</name>
<reference evidence="1" key="1">
    <citation type="submission" date="2019-08" db="EMBL/GenBank/DDBJ databases">
        <title>The genome of the North American firefly Photinus pyralis.</title>
        <authorList>
            <consortium name="Photinus pyralis genome working group"/>
            <person name="Fallon T.R."/>
            <person name="Sander Lower S.E."/>
            <person name="Weng J.-K."/>
        </authorList>
    </citation>
    <scope>NUCLEOTIDE SEQUENCE</scope>
    <source>
        <strain evidence="1">TRF0915ILg1</strain>
        <tissue evidence="1">Whole body</tissue>
    </source>
</reference>
<accession>A0A8K0CMB4</accession>
<sequence>MFASADNDYCVDILKTTEQEFIDSLRHRTSVDLEAIAKRTVGQDTNPIWQLEISKLIAASNFGRIFRLRPSTSRRSIVESVMNSKKLSNLYVNICKLWY</sequence>
<proteinExistence type="predicted"/>
<dbReference type="OrthoDB" id="8194943at2759"/>
<comment type="caution">
    <text evidence="1">The sequence shown here is derived from an EMBL/GenBank/DDBJ whole genome shotgun (WGS) entry which is preliminary data.</text>
</comment>
<keyword evidence="2" id="KW-1185">Reference proteome</keyword>